<dbReference type="InterPro" id="IPR002347">
    <property type="entry name" value="SDR_fam"/>
</dbReference>
<reference evidence="3 4" key="1">
    <citation type="submission" date="2023-05" db="EMBL/GenBank/DDBJ databases">
        <authorList>
            <person name="Guo Y."/>
        </authorList>
    </citation>
    <scope>NUCLEOTIDE SEQUENCE [LARGE SCALE GENOMIC DNA]</scope>
    <source>
        <strain evidence="3 4">GR2756</strain>
    </source>
</reference>
<dbReference type="Gene3D" id="3.40.50.720">
    <property type="entry name" value="NAD(P)-binding Rossmann-like Domain"/>
    <property type="match status" value="1"/>
</dbReference>
<comment type="caution">
    <text evidence="3">The sequence shown here is derived from an EMBL/GenBank/DDBJ whole genome shotgun (WGS) entry which is preliminary data.</text>
</comment>
<keyword evidence="4" id="KW-1185">Reference proteome</keyword>
<evidence type="ECO:0000313" key="3">
    <source>
        <dbReference type="EMBL" id="MDT9598802.1"/>
    </source>
</evidence>
<dbReference type="EMBL" id="JAVUPU010000003">
    <property type="protein sequence ID" value="MDT9598802.1"/>
    <property type="molecule type" value="Genomic_DNA"/>
</dbReference>
<dbReference type="PANTHER" id="PTHR43313:SF1">
    <property type="entry name" value="3BETA-HYDROXYSTEROID DEHYDROGENASE DHS-16"/>
    <property type="match status" value="1"/>
</dbReference>
<dbReference type="Proteomes" id="UP001259572">
    <property type="component" value="Unassembled WGS sequence"/>
</dbReference>
<gene>
    <name evidence="3" type="ORF">RQX22_07570</name>
</gene>
<dbReference type="InterPro" id="IPR036291">
    <property type="entry name" value="NAD(P)-bd_dom_sf"/>
</dbReference>
<dbReference type="EC" id="1.1.-.-" evidence="3"/>
<dbReference type="PRINTS" id="PR00081">
    <property type="entry name" value="GDHRDH"/>
</dbReference>
<dbReference type="SUPFAM" id="SSF51735">
    <property type="entry name" value="NAD(P)-binding Rossmann-fold domains"/>
    <property type="match status" value="1"/>
</dbReference>
<evidence type="ECO:0000256" key="1">
    <source>
        <dbReference type="RuleBase" id="RU000363"/>
    </source>
</evidence>
<evidence type="ECO:0000313" key="4">
    <source>
        <dbReference type="Proteomes" id="UP001259572"/>
    </source>
</evidence>
<accession>A0ABU3Q674</accession>
<dbReference type="GO" id="GO:0016491">
    <property type="term" value="F:oxidoreductase activity"/>
    <property type="evidence" value="ECO:0007669"/>
    <property type="project" value="UniProtKB-KW"/>
</dbReference>
<dbReference type="PRINTS" id="PR00080">
    <property type="entry name" value="SDRFAMILY"/>
</dbReference>
<name>A0ABU3Q674_9SPHN</name>
<dbReference type="Pfam" id="PF00106">
    <property type="entry name" value="adh_short"/>
    <property type="match status" value="1"/>
</dbReference>
<comment type="similarity">
    <text evidence="1">Belongs to the short-chain dehydrogenases/reductases (SDR) family.</text>
</comment>
<organism evidence="3 4">
    <name type="scientific">Sphingosinicella rhizophila</name>
    <dbReference type="NCBI Taxonomy" id="3050082"/>
    <lineage>
        <taxon>Bacteria</taxon>
        <taxon>Pseudomonadati</taxon>
        <taxon>Pseudomonadota</taxon>
        <taxon>Alphaproteobacteria</taxon>
        <taxon>Sphingomonadales</taxon>
        <taxon>Sphingosinicellaceae</taxon>
        <taxon>Sphingosinicella</taxon>
    </lineage>
</organism>
<dbReference type="CDD" id="cd05374">
    <property type="entry name" value="17beta-HSD-like_SDR_c"/>
    <property type="match status" value="1"/>
</dbReference>
<dbReference type="InterPro" id="IPR020904">
    <property type="entry name" value="Sc_DH/Rdtase_CS"/>
</dbReference>
<feature type="domain" description="Ketoreductase" evidence="2">
    <location>
        <begin position="7"/>
        <end position="195"/>
    </location>
</feature>
<proteinExistence type="inferred from homology"/>
<keyword evidence="3" id="KW-0560">Oxidoreductase</keyword>
<dbReference type="SMART" id="SM00822">
    <property type="entry name" value="PKS_KR"/>
    <property type="match status" value="1"/>
</dbReference>
<dbReference type="RefSeq" id="WP_315725164.1">
    <property type="nucleotide sequence ID" value="NZ_JAVUPU010000003.1"/>
</dbReference>
<protein>
    <submittedName>
        <fullName evidence="3">SDR family oxidoreductase</fullName>
        <ecNumber evidence="3">1.1.-.-</ecNumber>
    </submittedName>
</protein>
<sequence>MMTLPSRSVVVTGASSGIGRATATLLADEGMLVFAGVRREADLESLGESAPPNLVPILLDVTDDGAVAAAARAVETYLGNQRLHGLVNNAGLATFGPLAVQPLDSWSEQIQVNLVGTLRVTQALLPLLGTDPGRSGAPGRIVNVSSVSGRMALPFTSGYSASKHGLEALSDCMRRELEMFCIRTIVVQPGPIATPIWGKVHDVGIAHRGTPYELLFERFLDAFVRAGEKAHSADQAARLILHSLSAPRPRPRYALVRNRLVNWSIPRRLSDSIVDRILKRQFQLSRSPAR</sequence>
<dbReference type="PROSITE" id="PS00061">
    <property type="entry name" value="ADH_SHORT"/>
    <property type="match status" value="1"/>
</dbReference>
<dbReference type="InterPro" id="IPR057326">
    <property type="entry name" value="KR_dom"/>
</dbReference>
<dbReference type="PANTHER" id="PTHR43313">
    <property type="entry name" value="SHORT-CHAIN DEHYDROGENASE/REDUCTASE FAMILY 9C"/>
    <property type="match status" value="1"/>
</dbReference>
<evidence type="ECO:0000259" key="2">
    <source>
        <dbReference type="SMART" id="SM00822"/>
    </source>
</evidence>